<dbReference type="EMBL" id="BSST01000001">
    <property type="protein sequence ID" value="GLX80300.1"/>
    <property type="molecule type" value="Genomic_DNA"/>
</dbReference>
<comment type="cofactor">
    <cofactor evidence="1">
        <name>Zn(2+)</name>
        <dbReference type="ChEBI" id="CHEBI:29105"/>
    </cofactor>
</comment>
<evidence type="ECO:0000256" key="8">
    <source>
        <dbReference type="PROSITE-ProRule" id="PRU01379"/>
    </source>
</evidence>
<evidence type="ECO:0000313" key="11">
    <source>
        <dbReference type="Proteomes" id="UP001157186"/>
    </source>
</evidence>
<evidence type="ECO:0000259" key="9">
    <source>
        <dbReference type="PROSITE" id="PS52035"/>
    </source>
</evidence>
<dbReference type="PROSITE" id="PS00132">
    <property type="entry name" value="CARBOXYPEPT_ZN_1"/>
    <property type="match status" value="1"/>
</dbReference>
<dbReference type="SUPFAM" id="SSF53187">
    <property type="entry name" value="Zn-dependent exopeptidases"/>
    <property type="match status" value="1"/>
</dbReference>
<sequence length="362" mass="42524">MPLDSQVEPMTFVSRSFKDYLNDEVERLLPEYATIAQLLAQSDGLLVTKVYDVVDYTSKQLKHKLPLVGLSFGCQQLRAPAITFVGGIHGIERIGSQVILSYLHTLVERAKWDSNFKHLLTQVRFNFLPVINPGGMAKGTRANDNGVDLMRNSPVDAKEKVPWLVGGQEFSRRLPWYRGKNGLERENLFLVNFLKTECLPRPFNLVIDCHSGFGLNDRIWIPYAYRRRPPKKVASYFALYQLWQQTYPHNNYIFEPQSKHYITHGDLWDHIAKVVKYEFQKPFLSLTLEMGSWNWVKKRPRQLFSYKGLFNPDVEHRWNRVQRRHLVLFDFLTQATISYLNWLPNKKNKKSLRHSAVNHWYR</sequence>
<gene>
    <name evidence="10" type="ORF">tinsulaeT_36400</name>
</gene>
<comment type="similarity">
    <text evidence="2 8">Belongs to the peptidase M14 family.</text>
</comment>
<keyword evidence="5" id="KW-0378">Hydrolase</keyword>
<keyword evidence="6" id="KW-0862">Zinc</keyword>
<keyword evidence="4" id="KW-0479">Metal-binding</keyword>
<dbReference type="Pfam" id="PF00246">
    <property type="entry name" value="Peptidase_M14"/>
    <property type="match status" value="1"/>
</dbReference>
<proteinExistence type="inferred from homology"/>
<evidence type="ECO:0000256" key="7">
    <source>
        <dbReference type="ARBA" id="ARBA00023049"/>
    </source>
</evidence>
<keyword evidence="11" id="KW-1185">Reference proteome</keyword>
<dbReference type="RefSeq" id="WP_284246277.1">
    <property type="nucleotide sequence ID" value="NZ_BSST01000001.1"/>
</dbReference>
<dbReference type="PANTHER" id="PTHR11705:SF143">
    <property type="entry name" value="SLL0236 PROTEIN"/>
    <property type="match status" value="1"/>
</dbReference>
<dbReference type="Gene3D" id="3.40.630.10">
    <property type="entry name" value="Zn peptidases"/>
    <property type="match status" value="1"/>
</dbReference>
<dbReference type="InterPro" id="IPR057246">
    <property type="entry name" value="CARBOXYPEPT_ZN_1"/>
</dbReference>
<name>A0ABQ6GZV0_9GAMM</name>
<dbReference type="PROSITE" id="PS52035">
    <property type="entry name" value="PEPTIDASE_M14"/>
    <property type="match status" value="1"/>
</dbReference>
<accession>A0ABQ6GZV0</accession>
<evidence type="ECO:0000256" key="4">
    <source>
        <dbReference type="ARBA" id="ARBA00022723"/>
    </source>
</evidence>
<dbReference type="InterPro" id="IPR000834">
    <property type="entry name" value="Peptidase_M14"/>
</dbReference>
<protein>
    <submittedName>
        <fullName evidence="10">Peptidase M14</fullName>
    </submittedName>
</protein>
<keyword evidence="3" id="KW-0645">Protease</keyword>
<evidence type="ECO:0000256" key="6">
    <source>
        <dbReference type="ARBA" id="ARBA00022833"/>
    </source>
</evidence>
<evidence type="ECO:0000313" key="10">
    <source>
        <dbReference type="EMBL" id="GLX80300.1"/>
    </source>
</evidence>
<keyword evidence="7" id="KW-0482">Metalloprotease</keyword>
<evidence type="ECO:0000256" key="2">
    <source>
        <dbReference type="ARBA" id="ARBA00005988"/>
    </source>
</evidence>
<evidence type="ECO:0000256" key="3">
    <source>
        <dbReference type="ARBA" id="ARBA00022670"/>
    </source>
</evidence>
<comment type="caution">
    <text evidence="10">The sequence shown here is derived from an EMBL/GenBank/DDBJ whole genome shotgun (WGS) entry which is preliminary data.</text>
</comment>
<evidence type="ECO:0000256" key="1">
    <source>
        <dbReference type="ARBA" id="ARBA00001947"/>
    </source>
</evidence>
<reference evidence="10 11" key="1">
    <citation type="submission" date="2023-03" db="EMBL/GenBank/DDBJ databases">
        <title>Draft genome sequence of Thalassotalea insulae KCTC 62186T.</title>
        <authorList>
            <person name="Sawabe T."/>
        </authorList>
    </citation>
    <scope>NUCLEOTIDE SEQUENCE [LARGE SCALE GENOMIC DNA]</scope>
    <source>
        <strain evidence="10 11">KCTC 62186</strain>
    </source>
</reference>
<dbReference type="Proteomes" id="UP001157186">
    <property type="component" value="Unassembled WGS sequence"/>
</dbReference>
<feature type="domain" description="Peptidase M14" evidence="9">
    <location>
        <begin position="19"/>
        <end position="362"/>
    </location>
</feature>
<dbReference type="PANTHER" id="PTHR11705">
    <property type="entry name" value="PROTEASE FAMILY M14 CARBOXYPEPTIDASE A,B"/>
    <property type="match status" value="1"/>
</dbReference>
<comment type="caution">
    <text evidence="8">Lacks conserved residue(s) required for the propagation of feature annotation.</text>
</comment>
<evidence type="ECO:0000256" key="5">
    <source>
        <dbReference type="ARBA" id="ARBA00022801"/>
    </source>
</evidence>
<organism evidence="10 11">
    <name type="scientific">Thalassotalea insulae</name>
    <dbReference type="NCBI Taxonomy" id="2056778"/>
    <lineage>
        <taxon>Bacteria</taxon>
        <taxon>Pseudomonadati</taxon>
        <taxon>Pseudomonadota</taxon>
        <taxon>Gammaproteobacteria</taxon>
        <taxon>Alteromonadales</taxon>
        <taxon>Colwelliaceae</taxon>
        <taxon>Thalassotalea</taxon>
    </lineage>
</organism>